<keyword evidence="1" id="KW-0812">Transmembrane</keyword>
<dbReference type="EMBL" id="PTIY01000001">
    <property type="protein sequence ID" value="PPK73791.1"/>
    <property type="molecule type" value="Genomic_DNA"/>
</dbReference>
<dbReference type="Pfam" id="PF14023">
    <property type="entry name" value="Bestrophin-like"/>
    <property type="match status" value="1"/>
</dbReference>
<dbReference type="Proteomes" id="UP000238071">
    <property type="component" value="Unassembled WGS sequence"/>
</dbReference>
<keyword evidence="3" id="KW-1185">Reference proteome</keyword>
<evidence type="ECO:0000313" key="2">
    <source>
        <dbReference type="EMBL" id="PPK73791.1"/>
    </source>
</evidence>
<name>A0A2S6H8M8_9GAMM</name>
<feature type="transmembrane region" description="Helical" evidence="1">
    <location>
        <begin position="178"/>
        <end position="201"/>
    </location>
</feature>
<protein>
    <submittedName>
        <fullName evidence="2">Uncharacterized protein DUF4239</fullName>
    </submittedName>
</protein>
<feature type="transmembrane region" description="Helical" evidence="1">
    <location>
        <begin position="7"/>
        <end position="28"/>
    </location>
</feature>
<evidence type="ECO:0000313" key="3">
    <source>
        <dbReference type="Proteomes" id="UP000238071"/>
    </source>
</evidence>
<organism evidence="2 3">
    <name type="scientific">Methylobacter tundripaludum</name>
    <dbReference type="NCBI Taxonomy" id="173365"/>
    <lineage>
        <taxon>Bacteria</taxon>
        <taxon>Pseudomonadati</taxon>
        <taxon>Pseudomonadota</taxon>
        <taxon>Gammaproteobacteria</taxon>
        <taxon>Methylococcales</taxon>
        <taxon>Methylococcaceae</taxon>
        <taxon>Methylobacter</taxon>
    </lineage>
</organism>
<feature type="transmembrane region" description="Helical" evidence="1">
    <location>
        <begin position="207"/>
        <end position="230"/>
    </location>
</feature>
<comment type="caution">
    <text evidence="2">The sequence shown here is derived from an EMBL/GenBank/DDBJ whole genome shotgun (WGS) entry which is preliminary data.</text>
</comment>
<keyword evidence="1" id="KW-1133">Transmembrane helix</keyword>
<evidence type="ECO:0000256" key="1">
    <source>
        <dbReference type="SAM" id="Phobius"/>
    </source>
</evidence>
<keyword evidence="1" id="KW-0472">Membrane</keyword>
<proteinExistence type="predicted"/>
<dbReference type="AlphaFoldDB" id="A0A2S6H8M8"/>
<reference evidence="2 3" key="1">
    <citation type="submission" date="2018-02" db="EMBL/GenBank/DDBJ databases">
        <title>Subsurface microbial communities from deep shales in Ohio and West Virginia, USA.</title>
        <authorList>
            <person name="Wrighton K."/>
        </authorList>
    </citation>
    <scope>NUCLEOTIDE SEQUENCE [LARGE SCALE GENOMIC DNA]</scope>
    <source>
        <strain evidence="2 3">OWC-G53F</strain>
    </source>
</reference>
<sequence length="252" mass="27870">MILFLLELPIVVMALLIIGTTVALAWLIVEIVHRTHLAKLKPSFRNMLPPLGGAMMAGYVIFSALVANTIWREKEFAEQAVHQEVRSLSFAAKMVDAQRYPEFGLAIAAYAKTVTQQEWQSMSDGIENTGAQQILDNLHRTVLTGLPGLPEEIRRSLTATLKDVEIARQNRLMAATDIIPGEVWVTVVMTALVVLTFSAFAHQHDLVAARIMASLFGVMIGSMMFSIIAVDRPFIGKVAISKAAMIKLWENR</sequence>
<dbReference type="OrthoDB" id="5636915at2"/>
<dbReference type="InterPro" id="IPR025333">
    <property type="entry name" value="DUF4239"/>
</dbReference>
<accession>A0A2S6H8M8</accession>
<dbReference type="RefSeq" id="WP_104422174.1">
    <property type="nucleotide sequence ID" value="NZ_PTIY01000001.1"/>
</dbReference>
<gene>
    <name evidence="2" type="ORF">B0F88_101323</name>
</gene>
<feature type="transmembrane region" description="Helical" evidence="1">
    <location>
        <begin position="48"/>
        <end position="67"/>
    </location>
</feature>